<feature type="chain" id="PRO_5032620776" evidence="3">
    <location>
        <begin position="39"/>
        <end position="392"/>
    </location>
</feature>
<feature type="region of interest" description="Disordered" evidence="1">
    <location>
        <begin position="372"/>
        <end position="392"/>
    </location>
</feature>
<gene>
    <name evidence="4" type="ORF">LSCM1_03304</name>
</gene>
<name>A0A836KIW5_9TRYP</name>
<dbReference type="KEGG" id="lmat:92513361"/>
<evidence type="ECO:0000256" key="3">
    <source>
        <dbReference type="SAM" id="SignalP"/>
    </source>
</evidence>
<sequence length="392" mass="42698">MPSRSQPARRRRARHHHPLFHTVLALVVLLMVHGGAPAAALTGSAPCPDTLEALPTWCNKWLGNSGGVLTGGHWTVEWFTCLCNGVSSLVVYRNVYSMRRSEQQPFLSVASSSSMWSSLSPMESSSSSYNSEMSSETPSSLSSSGSQTDMCYWDSVFTGYPDGVTCMPITGLCPNDCSEIPPYLCESQQSSTCTHHSNGSLLYSCMTCSGGTFSINTTGPKSCHRGLTQPLCDPQVDCSGHGCCTMSPEESSSSSTRDVMCSCFENRTHGFYAGANCASCAPGYYVNSEGICKTRVQPGQVLLASIGKTWTMVTPNVAVLFLFVIFSMVRKLHASDRPFELTGLRRANLSSVQVARRRQQSLFHSKYIPMRPAKSRSFTNPHQPRTRGPPAY</sequence>
<keyword evidence="2" id="KW-0812">Transmembrane</keyword>
<dbReference type="EMBL" id="JAFEUZ010000028">
    <property type="protein sequence ID" value="KAG5474517.1"/>
    <property type="molecule type" value="Genomic_DNA"/>
</dbReference>
<feature type="transmembrane region" description="Helical" evidence="2">
    <location>
        <begin position="310"/>
        <end position="329"/>
    </location>
</feature>
<evidence type="ECO:0000256" key="1">
    <source>
        <dbReference type="SAM" id="MobiDB-lite"/>
    </source>
</evidence>
<comment type="caution">
    <text evidence="4">The sequence shown here is derived from an EMBL/GenBank/DDBJ whole genome shotgun (WGS) entry which is preliminary data.</text>
</comment>
<organism evidence="4 5">
    <name type="scientific">Leishmania martiniquensis</name>
    <dbReference type="NCBI Taxonomy" id="1580590"/>
    <lineage>
        <taxon>Eukaryota</taxon>
        <taxon>Discoba</taxon>
        <taxon>Euglenozoa</taxon>
        <taxon>Kinetoplastea</taxon>
        <taxon>Metakinetoplastina</taxon>
        <taxon>Trypanosomatida</taxon>
        <taxon>Trypanosomatidae</taxon>
        <taxon>Leishmaniinae</taxon>
        <taxon>Leishmania</taxon>
    </lineage>
</organism>
<evidence type="ECO:0000313" key="4">
    <source>
        <dbReference type="EMBL" id="KAG5474517.1"/>
    </source>
</evidence>
<keyword evidence="5" id="KW-1185">Reference proteome</keyword>
<feature type="signal peptide" evidence="3">
    <location>
        <begin position="1"/>
        <end position="38"/>
    </location>
</feature>
<accession>A0A836KIW5</accession>
<protein>
    <submittedName>
        <fullName evidence="4">Uncharacterized protein</fullName>
    </submittedName>
</protein>
<dbReference type="AlphaFoldDB" id="A0A836KIW5"/>
<keyword evidence="2" id="KW-0472">Membrane</keyword>
<keyword evidence="2" id="KW-1133">Transmembrane helix</keyword>
<dbReference type="Proteomes" id="UP000673552">
    <property type="component" value="Chromosome 28"/>
</dbReference>
<evidence type="ECO:0000313" key="5">
    <source>
        <dbReference type="Proteomes" id="UP000673552"/>
    </source>
</evidence>
<reference evidence="4 5" key="1">
    <citation type="submission" date="2021-03" db="EMBL/GenBank/DDBJ databases">
        <title>Leishmania (Mundinia) martiniquensis Genome sequencing and assembly.</title>
        <authorList>
            <person name="Almutairi H."/>
            <person name="Gatherer D."/>
        </authorList>
    </citation>
    <scope>NUCLEOTIDE SEQUENCE [LARGE SCALE GENOMIC DNA]</scope>
    <source>
        <strain evidence="4">LSCM1</strain>
    </source>
</reference>
<keyword evidence="3" id="KW-0732">Signal</keyword>
<evidence type="ECO:0000256" key="2">
    <source>
        <dbReference type="SAM" id="Phobius"/>
    </source>
</evidence>
<dbReference type="RefSeq" id="XP_067177459.1">
    <property type="nucleotide sequence ID" value="XM_067320849.1"/>
</dbReference>
<feature type="region of interest" description="Disordered" evidence="1">
    <location>
        <begin position="127"/>
        <end position="146"/>
    </location>
</feature>
<dbReference type="GeneID" id="92513361"/>
<proteinExistence type="predicted"/>
<dbReference type="OrthoDB" id="272535at2759"/>